<evidence type="ECO:0000313" key="5">
    <source>
        <dbReference type="EMBL" id="CAF4079960.1"/>
    </source>
</evidence>
<dbReference type="InterPro" id="IPR002656">
    <property type="entry name" value="Acyl_transf_3_dom"/>
</dbReference>
<keyword evidence="2" id="KW-1133">Transmembrane helix</keyword>
<evidence type="ECO:0000313" key="6">
    <source>
        <dbReference type="Proteomes" id="UP000663836"/>
    </source>
</evidence>
<feature type="transmembrane region" description="Helical" evidence="2">
    <location>
        <begin position="337"/>
        <end position="358"/>
    </location>
</feature>
<dbReference type="Pfam" id="PF20146">
    <property type="entry name" value="NRF"/>
    <property type="match status" value="1"/>
</dbReference>
<dbReference type="AlphaFoldDB" id="A0A819THJ1"/>
<evidence type="ECO:0000256" key="1">
    <source>
        <dbReference type="SAM" id="MobiDB-lite"/>
    </source>
</evidence>
<feature type="transmembrane region" description="Helical" evidence="2">
    <location>
        <begin position="213"/>
        <end position="233"/>
    </location>
</feature>
<dbReference type="SMART" id="SM00703">
    <property type="entry name" value="NRF"/>
    <property type="match status" value="1"/>
</dbReference>
<sequence length="670" mass="75141">MSNSNATTQCEQDFLILVEAALSRDLWALKLFDSWGKPLPSGVLKGNMLWTGNYDECLDSLYQPANKTFLSQPFVGQYCTLSPSETISQGMISSGLTLGICVPSSCDRQSIVRLARNLFKKDNITENNLLCSNDGASKQKNLPRGVVITCIVLSLLGLLVFIGTIVDLILACRFESINPDSSHINGYNVISDIGPTNSKSIISSRYLCSSIQALLSATPQSIFIAQFSAIRTLRRIFTMKKKNDDNSLAFIHGLRVLSLFWVIFGHSILFNLFYTNNIIDVLSWSHNIAFQLISNGVLSVDTFFVISGYLTAIIFVREITKEKLSFRFLIRYYIHRYIRLTPTFLLVLLVSINLTAYFGRGPIYPSIQGFESEGCRQHGWWTAILYVGNLVHVDDMCLSVSWYLYNDMQFHWIAPLALIPFVIGRKSIGYFVTTIYVLIGIGSIVGILLYYPNMSLSLFADATNVNGPSFFSKIYIAPWCRISAYAIGLLTGFIFINTGHSYRSNTSMPGDDGRNWLIQVGRQLEPKSLGLTTESIAEKLGIKKTSLLTSCIRNSASNTTRQIIKLLYSPAKRQKSRGKDVTMEKRKLIKAFVVQEHGTIDNRSFREAISGVFRSHAHSIKKKKGVEDTKASNLMKDQQGDLSIQDDINEEDSRSSEYDEEPSNDEDDDL</sequence>
<dbReference type="Pfam" id="PF01757">
    <property type="entry name" value="Acyl_transf_3"/>
    <property type="match status" value="1"/>
</dbReference>
<protein>
    <recommendedName>
        <fullName evidence="3">Nose resistant-to-fluoxetine protein N-terminal domain-containing protein</fullName>
    </recommendedName>
</protein>
<feature type="domain" description="Nose resistant-to-fluoxetine protein N-terminal" evidence="3">
    <location>
        <begin position="7"/>
        <end position="133"/>
    </location>
</feature>
<keyword evidence="2" id="KW-0472">Membrane</keyword>
<feature type="transmembrane region" description="Helical" evidence="2">
    <location>
        <begin position="474"/>
        <end position="496"/>
    </location>
</feature>
<dbReference type="PANTHER" id="PTHR11161:SF0">
    <property type="entry name" value="O-ACYLTRANSFERASE LIKE PROTEIN"/>
    <property type="match status" value="1"/>
</dbReference>
<reference evidence="5" key="1">
    <citation type="submission" date="2021-02" db="EMBL/GenBank/DDBJ databases">
        <authorList>
            <person name="Nowell W R."/>
        </authorList>
    </citation>
    <scope>NUCLEOTIDE SEQUENCE</scope>
</reference>
<feature type="transmembrane region" description="Helical" evidence="2">
    <location>
        <begin position="293"/>
        <end position="316"/>
    </location>
</feature>
<dbReference type="Proteomes" id="UP000663836">
    <property type="component" value="Unassembled WGS sequence"/>
</dbReference>
<evidence type="ECO:0000259" key="3">
    <source>
        <dbReference type="SMART" id="SM00703"/>
    </source>
</evidence>
<name>A0A819THJ1_9BILA</name>
<feature type="compositionally biased region" description="Acidic residues" evidence="1">
    <location>
        <begin position="658"/>
        <end position="670"/>
    </location>
</feature>
<comment type="caution">
    <text evidence="5">The sequence shown here is derived from an EMBL/GenBank/DDBJ whole genome shotgun (WGS) entry which is preliminary data.</text>
</comment>
<dbReference type="GO" id="GO:0016747">
    <property type="term" value="F:acyltransferase activity, transferring groups other than amino-acyl groups"/>
    <property type="evidence" value="ECO:0007669"/>
    <property type="project" value="InterPro"/>
</dbReference>
<dbReference type="InterPro" id="IPR052728">
    <property type="entry name" value="O2_lipid_transport_reg"/>
</dbReference>
<accession>A0A819THJ1</accession>
<feature type="region of interest" description="Disordered" evidence="1">
    <location>
        <begin position="623"/>
        <end position="670"/>
    </location>
</feature>
<proteinExistence type="predicted"/>
<gene>
    <name evidence="5" type="ORF">JBS370_LOCUS30647</name>
    <name evidence="4" type="ORF">ZHD862_LOCUS11662</name>
</gene>
<dbReference type="InterPro" id="IPR006621">
    <property type="entry name" value="Nose-resist-to-fluoxetine_N"/>
</dbReference>
<dbReference type="PANTHER" id="PTHR11161">
    <property type="entry name" value="O-ACYLTRANSFERASE"/>
    <property type="match status" value="1"/>
</dbReference>
<dbReference type="EMBL" id="CAJNOT010000445">
    <property type="protein sequence ID" value="CAF0984075.1"/>
    <property type="molecule type" value="Genomic_DNA"/>
</dbReference>
<feature type="transmembrane region" description="Helical" evidence="2">
    <location>
        <begin position="146"/>
        <end position="171"/>
    </location>
</feature>
<organism evidence="5 6">
    <name type="scientific">Rotaria sordida</name>
    <dbReference type="NCBI Taxonomy" id="392033"/>
    <lineage>
        <taxon>Eukaryota</taxon>
        <taxon>Metazoa</taxon>
        <taxon>Spiralia</taxon>
        <taxon>Gnathifera</taxon>
        <taxon>Rotifera</taxon>
        <taxon>Eurotatoria</taxon>
        <taxon>Bdelloidea</taxon>
        <taxon>Philodinida</taxon>
        <taxon>Philodinidae</taxon>
        <taxon>Rotaria</taxon>
    </lineage>
</organism>
<feature type="transmembrane region" description="Helical" evidence="2">
    <location>
        <begin position="430"/>
        <end position="451"/>
    </location>
</feature>
<feature type="transmembrane region" description="Helical" evidence="2">
    <location>
        <begin position="402"/>
        <end position="423"/>
    </location>
</feature>
<dbReference type="EMBL" id="CAJOBD010007170">
    <property type="protein sequence ID" value="CAF4079960.1"/>
    <property type="molecule type" value="Genomic_DNA"/>
</dbReference>
<dbReference type="Proteomes" id="UP000663864">
    <property type="component" value="Unassembled WGS sequence"/>
</dbReference>
<keyword evidence="2" id="KW-0812">Transmembrane</keyword>
<feature type="transmembrane region" description="Helical" evidence="2">
    <location>
        <begin position="254"/>
        <end position="273"/>
    </location>
</feature>
<evidence type="ECO:0000313" key="4">
    <source>
        <dbReference type="EMBL" id="CAF0984075.1"/>
    </source>
</evidence>
<feature type="compositionally biased region" description="Polar residues" evidence="1">
    <location>
        <begin position="631"/>
        <end position="642"/>
    </location>
</feature>
<evidence type="ECO:0000256" key="2">
    <source>
        <dbReference type="SAM" id="Phobius"/>
    </source>
</evidence>